<keyword evidence="4" id="KW-0378">Hydrolase</keyword>
<sequence length="157" mass="17753">MTRFIALLLLLSLSGCGSQPYRAAESPATTTEQSSEVRESLLLQYREWQGVPYQLGGAGKEGVDCSAFTQLTFRQRFGAAIPRTTLAQARLGRQVELQQLLPGDLLFYRSRVKLRHVGIYMGNGEFLHASTSRGVMISSLNNPYWREHFWQARRLTD</sequence>
<reference evidence="8" key="1">
    <citation type="submission" date="2021-04" db="EMBL/GenBank/DDBJ databases">
        <title>Oceanospirillales bacteria with DddD are important DMSP degraders in coastal seawater.</title>
        <authorList>
            <person name="Liu J."/>
        </authorList>
    </citation>
    <scope>NUCLEOTIDE SEQUENCE</scope>
    <source>
        <strain evidence="8">GY6</strain>
    </source>
</reference>
<keyword evidence="3 6" id="KW-0732">Signal</keyword>
<feature type="domain" description="NlpC/P60" evidence="7">
    <location>
        <begin position="35"/>
        <end position="156"/>
    </location>
</feature>
<evidence type="ECO:0000256" key="4">
    <source>
        <dbReference type="ARBA" id="ARBA00022801"/>
    </source>
</evidence>
<accession>A0ABY5H0K8</accession>
<keyword evidence="2" id="KW-0645">Protease</keyword>
<dbReference type="InterPro" id="IPR038765">
    <property type="entry name" value="Papain-like_cys_pep_sf"/>
</dbReference>
<dbReference type="PROSITE" id="PS51935">
    <property type="entry name" value="NLPC_P60"/>
    <property type="match status" value="1"/>
</dbReference>
<dbReference type="SUPFAM" id="SSF54001">
    <property type="entry name" value="Cysteine proteinases"/>
    <property type="match status" value="1"/>
</dbReference>
<dbReference type="InterPro" id="IPR052062">
    <property type="entry name" value="Murein_DD/LD_carboxypeptidase"/>
</dbReference>
<evidence type="ECO:0000256" key="3">
    <source>
        <dbReference type="ARBA" id="ARBA00022729"/>
    </source>
</evidence>
<dbReference type="Gene3D" id="3.90.1720.10">
    <property type="entry name" value="endopeptidase domain like (from Nostoc punctiforme)"/>
    <property type="match status" value="1"/>
</dbReference>
<protein>
    <submittedName>
        <fullName evidence="8">C40 family peptidase</fullName>
    </submittedName>
</protein>
<dbReference type="Pfam" id="PF00877">
    <property type="entry name" value="NLPC_P60"/>
    <property type="match status" value="1"/>
</dbReference>
<evidence type="ECO:0000256" key="5">
    <source>
        <dbReference type="ARBA" id="ARBA00022807"/>
    </source>
</evidence>
<evidence type="ECO:0000256" key="6">
    <source>
        <dbReference type="SAM" id="SignalP"/>
    </source>
</evidence>
<name>A0ABY5H0K8_9GAMM</name>
<evidence type="ECO:0000256" key="2">
    <source>
        <dbReference type="ARBA" id="ARBA00022670"/>
    </source>
</evidence>
<dbReference type="InterPro" id="IPR000064">
    <property type="entry name" value="NLP_P60_dom"/>
</dbReference>
<proteinExistence type="inferred from homology"/>
<dbReference type="Proteomes" id="UP001059950">
    <property type="component" value="Chromosome"/>
</dbReference>
<evidence type="ECO:0000259" key="7">
    <source>
        <dbReference type="PROSITE" id="PS51935"/>
    </source>
</evidence>
<dbReference type="PANTHER" id="PTHR47360">
    <property type="entry name" value="MUREIN DD-ENDOPEPTIDASE MEPS/MUREIN LD-CARBOXYPEPTIDASE"/>
    <property type="match status" value="1"/>
</dbReference>
<keyword evidence="9" id="KW-1185">Reference proteome</keyword>
<evidence type="ECO:0000313" key="9">
    <source>
        <dbReference type="Proteomes" id="UP001059950"/>
    </source>
</evidence>
<feature type="signal peptide" evidence="6">
    <location>
        <begin position="1"/>
        <end position="23"/>
    </location>
</feature>
<gene>
    <name evidence="8" type="ORF">KDX31_06540</name>
</gene>
<evidence type="ECO:0000313" key="8">
    <source>
        <dbReference type="EMBL" id="UTW04656.1"/>
    </source>
</evidence>
<evidence type="ECO:0000256" key="1">
    <source>
        <dbReference type="ARBA" id="ARBA00007074"/>
    </source>
</evidence>
<comment type="similarity">
    <text evidence="1">Belongs to the peptidase C40 family.</text>
</comment>
<keyword evidence="5" id="KW-0788">Thiol protease</keyword>
<organism evidence="8 9">
    <name type="scientific">Amphritea atlantica</name>
    <dbReference type="NCBI Taxonomy" id="355243"/>
    <lineage>
        <taxon>Bacteria</taxon>
        <taxon>Pseudomonadati</taxon>
        <taxon>Pseudomonadota</taxon>
        <taxon>Gammaproteobacteria</taxon>
        <taxon>Oceanospirillales</taxon>
        <taxon>Oceanospirillaceae</taxon>
        <taxon>Amphritea</taxon>
    </lineage>
</organism>
<dbReference type="PANTHER" id="PTHR47360:SF1">
    <property type="entry name" value="ENDOPEPTIDASE NLPC-RELATED"/>
    <property type="match status" value="1"/>
</dbReference>
<dbReference type="EMBL" id="CP073344">
    <property type="protein sequence ID" value="UTW04656.1"/>
    <property type="molecule type" value="Genomic_DNA"/>
</dbReference>
<dbReference type="PROSITE" id="PS51257">
    <property type="entry name" value="PROKAR_LIPOPROTEIN"/>
    <property type="match status" value="1"/>
</dbReference>
<feature type="chain" id="PRO_5047390439" evidence="6">
    <location>
        <begin position="24"/>
        <end position="157"/>
    </location>
</feature>